<gene>
    <name evidence="2" type="ORF">ACFSUL_15130</name>
</gene>
<evidence type="ECO:0000256" key="1">
    <source>
        <dbReference type="SAM" id="Phobius"/>
    </source>
</evidence>
<feature type="transmembrane region" description="Helical" evidence="1">
    <location>
        <begin position="70"/>
        <end position="89"/>
    </location>
</feature>
<sequence length="355" mass="41764">MEKQYSPLSRKKLIWFLTLTSLILLSNTAVYHIDIGFSVPEGMVYGSLFDLLLIIPLLTYFLIIRKRYSFKVLSFVIAAGYLFAWWMIPNEHLRAVPFFKYIIFIGEGVFILLELYIGFKIVSKFPSIYRHWKAAKTTGHPYWHERLERAVHTSLKPNFMTKVYISEFTLFHYSLFSWKKKTATDVPSFTLHEKTSVIAFYVMLIHAIAIETIGFHYFLHDFNPVLSWILLILNIYSIIFFLAEIQAIRLCPLLLEKQHMFIQVGILKKIKVPYHSIKSIEVYNGPEKLPKDIEKVTFIAMVPDMLQEKPQFEIHLEEPLQANYLYGFKKKVEQIHIRVDNPNAFIEALQKKRSD</sequence>
<dbReference type="EMBL" id="JBHUMF010000031">
    <property type="protein sequence ID" value="MFD2682072.1"/>
    <property type="molecule type" value="Genomic_DNA"/>
</dbReference>
<feature type="transmembrane region" description="Helical" evidence="1">
    <location>
        <begin position="101"/>
        <end position="122"/>
    </location>
</feature>
<reference evidence="3" key="1">
    <citation type="journal article" date="2019" name="Int. J. Syst. Evol. Microbiol.">
        <title>The Global Catalogue of Microorganisms (GCM) 10K type strain sequencing project: providing services to taxonomists for standard genome sequencing and annotation.</title>
        <authorList>
            <consortium name="The Broad Institute Genomics Platform"/>
            <consortium name="The Broad Institute Genome Sequencing Center for Infectious Disease"/>
            <person name="Wu L."/>
            <person name="Ma J."/>
        </authorList>
    </citation>
    <scope>NUCLEOTIDE SEQUENCE [LARGE SCALE GENOMIC DNA]</scope>
    <source>
        <strain evidence="3">KCTC 3913</strain>
    </source>
</reference>
<dbReference type="Proteomes" id="UP001597506">
    <property type="component" value="Unassembled WGS sequence"/>
</dbReference>
<proteinExistence type="predicted"/>
<comment type="caution">
    <text evidence="2">The sequence shown here is derived from an EMBL/GenBank/DDBJ whole genome shotgun (WGS) entry which is preliminary data.</text>
</comment>
<name>A0ABW5RX14_9BACI</name>
<organism evidence="2 3">
    <name type="scientific">Bacillus seohaeanensis</name>
    <dbReference type="NCBI Taxonomy" id="284580"/>
    <lineage>
        <taxon>Bacteria</taxon>
        <taxon>Bacillati</taxon>
        <taxon>Bacillota</taxon>
        <taxon>Bacilli</taxon>
        <taxon>Bacillales</taxon>
        <taxon>Bacillaceae</taxon>
        <taxon>Bacillus</taxon>
    </lineage>
</organism>
<evidence type="ECO:0000313" key="2">
    <source>
        <dbReference type="EMBL" id="MFD2682072.1"/>
    </source>
</evidence>
<feature type="transmembrane region" description="Helical" evidence="1">
    <location>
        <begin position="198"/>
        <end position="219"/>
    </location>
</feature>
<evidence type="ECO:0000313" key="3">
    <source>
        <dbReference type="Proteomes" id="UP001597506"/>
    </source>
</evidence>
<feature type="transmembrane region" description="Helical" evidence="1">
    <location>
        <begin position="225"/>
        <end position="243"/>
    </location>
</feature>
<dbReference type="RefSeq" id="WP_377936790.1">
    <property type="nucleotide sequence ID" value="NZ_JBHUMF010000031.1"/>
</dbReference>
<feature type="transmembrane region" description="Helical" evidence="1">
    <location>
        <begin position="44"/>
        <end position="63"/>
    </location>
</feature>
<evidence type="ECO:0008006" key="4">
    <source>
        <dbReference type="Google" id="ProtNLM"/>
    </source>
</evidence>
<accession>A0ABW5RX14</accession>
<keyword evidence="1" id="KW-0812">Transmembrane</keyword>
<keyword evidence="3" id="KW-1185">Reference proteome</keyword>
<keyword evidence="1" id="KW-0472">Membrane</keyword>
<protein>
    <recommendedName>
        <fullName evidence="4">Beta-carotene 15,15'-monooxygenase</fullName>
    </recommendedName>
</protein>
<keyword evidence="1" id="KW-1133">Transmembrane helix</keyword>